<organism evidence="2 3">
    <name type="scientific">Posidoniimonas corsicana</name>
    <dbReference type="NCBI Taxonomy" id="1938618"/>
    <lineage>
        <taxon>Bacteria</taxon>
        <taxon>Pseudomonadati</taxon>
        <taxon>Planctomycetota</taxon>
        <taxon>Planctomycetia</taxon>
        <taxon>Pirellulales</taxon>
        <taxon>Lacipirellulaceae</taxon>
        <taxon>Posidoniimonas</taxon>
    </lineage>
</organism>
<dbReference type="Gene3D" id="3.40.50.150">
    <property type="entry name" value="Vaccinia Virus protein VP39"/>
    <property type="match status" value="1"/>
</dbReference>
<keyword evidence="3" id="KW-1185">Reference proteome</keyword>
<name>A0A5C5V6P5_9BACT</name>
<feature type="domain" description="Methyltransferase FkbM" evidence="1">
    <location>
        <begin position="93"/>
        <end position="234"/>
    </location>
</feature>
<protein>
    <submittedName>
        <fullName evidence="2">Methyltransferase domain protein</fullName>
    </submittedName>
</protein>
<keyword evidence="2" id="KW-0808">Transferase</keyword>
<evidence type="ECO:0000313" key="3">
    <source>
        <dbReference type="Proteomes" id="UP000316714"/>
    </source>
</evidence>
<dbReference type="PANTHER" id="PTHR34203:SF15">
    <property type="entry name" value="SLL1173 PROTEIN"/>
    <property type="match status" value="1"/>
</dbReference>
<dbReference type="RefSeq" id="WP_146566686.1">
    <property type="nucleotide sequence ID" value="NZ_SIHJ01000002.1"/>
</dbReference>
<dbReference type="InterPro" id="IPR052514">
    <property type="entry name" value="SAM-dependent_MTase"/>
</dbReference>
<dbReference type="GO" id="GO:0032259">
    <property type="term" value="P:methylation"/>
    <property type="evidence" value="ECO:0007669"/>
    <property type="project" value="UniProtKB-KW"/>
</dbReference>
<dbReference type="InterPro" id="IPR006342">
    <property type="entry name" value="FkbM_mtfrase"/>
</dbReference>
<sequence>MSSLVNAWRSCRRRLYELVRVTKTVKTQSIVSALSGLVAAGGETRGATLLHLRGYPDSIILRNGSSDFDVFRQVFLLEQYECLESNDVRYIVDAGANVGLTSLYFLNRYPHAHVIAIEPDVQNFDVAARNLRAFSSRCHIVNAGIWSEDTTLAVVRGDYRDGRHWATQTLPRVDGNDEGIPVFHLQTLLNRYGFPRVDLLKVDVEGAEDAVFRNGDTSFLKTTSSCAVECHGPECTEAFECAAARYGFRLRRVGELSLAERPA</sequence>
<dbReference type="PANTHER" id="PTHR34203">
    <property type="entry name" value="METHYLTRANSFERASE, FKBM FAMILY PROTEIN"/>
    <property type="match status" value="1"/>
</dbReference>
<evidence type="ECO:0000259" key="1">
    <source>
        <dbReference type="Pfam" id="PF05050"/>
    </source>
</evidence>
<comment type="caution">
    <text evidence="2">The sequence shown here is derived from an EMBL/GenBank/DDBJ whole genome shotgun (WGS) entry which is preliminary data.</text>
</comment>
<dbReference type="NCBIfam" id="TIGR01444">
    <property type="entry name" value="fkbM_fam"/>
    <property type="match status" value="1"/>
</dbReference>
<proteinExistence type="predicted"/>
<dbReference type="EMBL" id="SIHJ01000002">
    <property type="protein sequence ID" value="TWT33780.1"/>
    <property type="molecule type" value="Genomic_DNA"/>
</dbReference>
<dbReference type="Pfam" id="PF05050">
    <property type="entry name" value="Methyltransf_21"/>
    <property type="match status" value="1"/>
</dbReference>
<evidence type="ECO:0000313" key="2">
    <source>
        <dbReference type="EMBL" id="TWT33780.1"/>
    </source>
</evidence>
<dbReference type="Proteomes" id="UP000316714">
    <property type="component" value="Unassembled WGS sequence"/>
</dbReference>
<dbReference type="SUPFAM" id="SSF53335">
    <property type="entry name" value="S-adenosyl-L-methionine-dependent methyltransferases"/>
    <property type="match status" value="1"/>
</dbReference>
<dbReference type="GO" id="GO:0008168">
    <property type="term" value="F:methyltransferase activity"/>
    <property type="evidence" value="ECO:0007669"/>
    <property type="project" value="UniProtKB-KW"/>
</dbReference>
<gene>
    <name evidence="2" type="ORF">KOR34_36140</name>
</gene>
<dbReference type="OrthoDB" id="276857at2"/>
<dbReference type="AlphaFoldDB" id="A0A5C5V6P5"/>
<reference evidence="2 3" key="1">
    <citation type="submission" date="2019-02" db="EMBL/GenBank/DDBJ databases">
        <title>Deep-cultivation of Planctomycetes and their phenomic and genomic characterization uncovers novel biology.</title>
        <authorList>
            <person name="Wiegand S."/>
            <person name="Jogler M."/>
            <person name="Boedeker C."/>
            <person name="Pinto D."/>
            <person name="Vollmers J."/>
            <person name="Rivas-Marin E."/>
            <person name="Kohn T."/>
            <person name="Peeters S.H."/>
            <person name="Heuer A."/>
            <person name="Rast P."/>
            <person name="Oberbeckmann S."/>
            <person name="Bunk B."/>
            <person name="Jeske O."/>
            <person name="Meyerdierks A."/>
            <person name="Storesund J.E."/>
            <person name="Kallscheuer N."/>
            <person name="Luecker S."/>
            <person name="Lage O.M."/>
            <person name="Pohl T."/>
            <person name="Merkel B.J."/>
            <person name="Hornburger P."/>
            <person name="Mueller R.-W."/>
            <person name="Bruemmer F."/>
            <person name="Labrenz M."/>
            <person name="Spormann A.M."/>
            <person name="Op Den Camp H."/>
            <person name="Overmann J."/>
            <person name="Amann R."/>
            <person name="Jetten M.S.M."/>
            <person name="Mascher T."/>
            <person name="Medema M.H."/>
            <person name="Devos D.P."/>
            <person name="Kaster A.-K."/>
            <person name="Ovreas L."/>
            <person name="Rohde M."/>
            <person name="Galperin M.Y."/>
            <person name="Jogler C."/>
        </authorList>
    </citation>
    <scope>NUCLEOTIDE SEQUENCE [LARGE SCALE GENOMIC DNA]</scope>
    <source>
        <strain evidence="2 3">KOR34</strain>
    </source>
</reference>
<dbReference type="InterPro" id="IPR029063">
    <property type="entry name" value="SAM-dependent_MTases_sf"/>
</dbReference>
<keyword evidence="2" id="KW-0489">Methyltransferase</keyword>
<accession>A0A5C5V6P5</accession>